<dbReference type="CDD" id="cd03221">
    <property type="entry name" value="ABCF_EF-3"/>
    <property type="match status" value="2"/>
</dbReference>
<dbReference type="InterPro" id="IPR003593">
    <property type="entry name" value="AAA+_ATPase"/>
</dbReference>
<evidence type="ECO:0000256" key="2">
    <source>
        <dbReference type="ARBA" id="ARBA00022741"/>
    </source>
</evidence>
<sequence>MTLNSVAARTPDGRGLFDNLTLAFGRERTAVVGRNGVGKTTLLRLVAGLAEPAEGAISRAGTVGWLAQAQMPGDDETVADTLGVAAPLAILHRVLAGEGSLDDMAEADWTLEERLQAALAEVGLADLALDRRTADLSGGEQTRLRLAGLKLAAPDLLVLDEPTNHLDAEARAMIADVVADWPGGVVLVSHDRALLRRVDRIVELSSLGARVHGGGWDLYVERRDAERAAAERDLEQAERAIGRVQRETQIAQERQARRDRAGKAARANSSDPKILLDAQAQRAEESGARGQRLAERKRQTVEADLAEARERVERVRQMALAMPPTGLPAGRMVLNLNEAVVRADEGRCLLGPISLRLTGPERVAVVGPNGAGKTTLLKLIAGLTEPSAGTVERPVRAALLDQQAAMLKPDETLVEGWLRLNTQGTPNAARAALARFLFRNVQADRKTGDLSGGERLRAALACVMTGTQPPQLLVLDEPTNHLDIDSVEAVEAALSGYDGALVVVSHDTDFLDNLGVERTIMLKDGQLQPSTTP</sequence>
<dbReference type="EMBL" id="FUIE01000049">
    <property type="protein sequence ID" value="SJM62901.1"/>
    <property type="molecule type" value="Genomic_DNA"/>
</dbReference>
<dbReference type="Proteomes" id="UP000195766">
    <property type="component" value="Unassembled WGS sequence"/>
</dbReference>
<dbReference type="InterPro" id="IPR050611">
    <property type="entry name" value="ABCF"/>
</dbReference>
<dbReference type="RefSeq" id="WP_087140672.1">
    <property type="nucleotide sequence ID" value="NZ_FUIE01000049.1"/>
</dbReference>
<accession>A0A1R4G3Z5</accession>
<dbReference type="PANTHER" id="PTHR19211">
    <property type="entry name" value="ATP-BINDING TRANSPORT PROTEIN-RELATED"/>
    <property type="match status" value="1"/>
</dbReference>
<dbReference type="PANTHER" id="PTHR19211:SF6">
    <property type="entry name" value="BLL7188 PROTEIN"/>
    <property type="match status" value="1"/>
</dbReference>
<evidence type="ECO:0000256" key="1">
    <source>
        <dbReference type="ARBA" id="ARBA00022737"/>
    </source>
</evidence>
<feature type="compositionally biased region" description="Basic and acidic residues" evidence="4">
    <location>
        <begin position="282"/>
        <end position="300"/>
    </location>
</feature>
<feature type="region of interest" description="Disordered" evidence="4">
    <location>
        <begin position="281"/>
        <end position="300"/>
    </location>
</feature>
<feature type="region of interest" description="Disordered" evidence="4">
    <location>
        <begin position="245"/>
        <end position="274"/>
    </location>
</feature>
<keyword evidence="2" id="KW-0547">Nucleotide-binding</keyword>
<dbReference type="AlphaFoldDB" id="A0A1R4G3Z5"/>
<dbReference type="GO" id="GO:0005524">
    <property type="term" value="F:ATP binding"/>
    <property type="evidence" value="ECO:0007669"/>
    <property type="project" value="UniProtKB-KW"/>
</dbReference>
<dbReference type="Pfam" id="PF00005">
    <property type="entry name" value="ABC_tran"/>
    <property type="match status" value="2"/>
</dbReference>
<protein>
    <submittedName>
        <fullName evidence="6">ABC transporter ATP-binding protein</fullName>
    </submittedName>
</protein>
<feature type="domain" description="ABC transporter" evidence="5">
    <location>
        <begin position="1"/>
        <end position="232"/>
    </location>
</feature>
<dbReference type="Gene3D" id="3.40.50.300">
    <property type="entry name" value="P-loop containing nucleotide triphosphate hydrolases"/>
    <property type="match status" value="2"/>
</dbReference>
<proteinExistence type="predicted"/>
<keyword evidence="3 6" id="KW-0067">ATP-binding</keyword>
<dbReference type="InterPro" id="IPR027417">
    <property type="entry name" value="P-loop_NTPase"/>
</dbReference>
<dbReference type="FunFam" id="3.40.50.300:FF:001320">
    <property type="entry name" value="Heme ABC transporter ATP-binding protein"/>
    <property type="match status" value="1"/>
</dbReference>
<evidence type="ECO:0000259" key="5">
    <source>
        <dbReference type="PROSITE" id="PS50893"/>
    </source>
</evidence>
<gene>
    <name evidence="6" type="ORF">FM111_09150</name>
</gene>
<evidence type="ECO:0000313" key="6">
    <source>
        <dbReference type="EMBL" id="SJM62901.1"/>
    </source>
</evidence>
<reference evidence="6 7" key="1">
    <citation type="submission" date="2017-02" db="EMBL/GenBank/DDBJ databases">
        <authorList>
            <person name="Peterson S.W."/>
        </authorList>
    </citation>
    <scope>NUCLEOTIDE SEQUENCE [LARGE SCALE GENOMIC DNA]</scope>
    <source>
        <strain evidence="6 7">3F5N</strain>
    </source>
</reference>
<dbReference type="GO" id="GO:0016887">
    <property type="term" value="F:ATP hydrolysis activity"/>
    <property type="evidence" value="ECO:0007669"/>
    <property type="project" value="InterPro"/>
</dbReference>
<dbReference type="PROSITE" id="PS50893">
    <property type="entry name" value="ABC_TRANSPORTER_2"/>
    <property type="match status" value="2"/>
</dbReference>
<organism evidence="6 7">
    <name type="scientific">Brevundimonas diminuta 3F5N</name>
    <dbReference type="NCBI Taxonomy" id="1255603"/>
    <lineage>
        <taxon>Bacteria</taxon>
        <taxon>Pseudomonadati</taxon>
        <taxon>Pseudomonadota</taxon>
        <taxon>Alphaproteobacteria</taxon>
        <taxon>Caulobacterales</taxon>
        <taxon>Caulobacteraceae</taxon>
        <taxon>Brevundimonas</taxon>
    </lineage>
</organism>
<name>A0A1R4G3Z5_BREDI</name>
<keyword evidence="1" id="KW-0677">Repeat</keyword>
<dbReference type="InterPro" id="IPR003439">
    <property type="entry name" value="ABC_transporter-like_ATP-bd"/>
</dbReference>
<evidence type="ECO:0000256" key="3">
    <source>
        <dbReference type="ARBA" id="ARBA00022840"/>
    </source>
</evidence>
<dbReference type="SUPFAM" id="SSF52540">
    <property type="entry name" value="P-loop containing nucleoside triphosphate hydrolases"/>
    <property type="match status" value="2"/>
</dbReference>
<feature type="domain" description="ABC transporter" evidence="5">
    <location>
        <begin position="334"/>
        <end position="533"/>
    </location>
</feature>
<evidence type="ECO:0000256" key="4">
    <source>
        <dbReference type="SAM" id="MobiDB-lite"/>
    </source>
</evidence>
<evidence type="ECO:0000313" key="7">
    <source>
        <dbReference type="Proteomes" id="UP000195766"/>
    </source>
</evidence>
<dbReference type="OrthoDB" id="9808609at2"/>
<dbReference type="SMART" id="SM00382">
    <property type="entry name" value="AAA"/>
    <property type="match status" value="2"/>
</dbReference>